<dbReference type="AlphaFoldDB" id="A0A4V2RPT6"/>
<dbReference type="OrthoDB" id="599464at2"/>
<sequence length="356" mass="38889">MKNRFFFGLAAGVTMLFASCQQETLVDELSLNSDATQTGTVMSYTASSANCPADTFKIYAGQTIDVGNLIVYNDTQNLYVTYEIYNTNYYIEQAHLWVGVDPTLVPKTPGGTPIPGLFPYKAEGLDPSTTVYTFTVPLTDVIVDLTTFCDKDIYIYAHAALKGLNGASDETAWSEGTPFGGPRWGWFSTYTVCCPTTPPPLEYVNETAFAKFAKSQGGYVFTTNKKSNPENYPSLNLTQNRWGWAGNLAFGDYAAPIYAGAGLNNTANGTLVGTLYVKVMLGLVQVKYEMNVPYKLGEVHIYVSDAKPTTLAPGQYGFTEYFDPKATSFSQDFMVTDTNGDGKLWIIAHAVASIPK</sequence>
<keyword evidence="2" id="KW-1185">Reference proteome</keyword>
<dbReference type="RefSeq" id="WP_131838900.1">
    <property type="nucleotide sequence ID" value="NZ_SLWB01000005.1"/>
</dbReference>
<organism evidence="1 2">
    <name type="scientific">Acetobacteroides hydrogenigenes</name>
    <dbReference type="NCBI Taxonomy" id="979970"/>
    <lineage>
        <taxon>Bacteria</taxon>
        <taxon>Pseudomonadati</taxon>
        <taxon>Bacteroidota</taxon>
        <taxon>Bacteroidia</taxon>
        <taxon>Bacteroidales</taxon>
        <taxon>Rikenellaceae</taxon>
        <taxon>Acetobacteroides</taxon>
    </lineage>
</organism>
<reference evidence="1 2" key="1">
    <citation type="submission" date="2019-03" db="EMBL/GenBank/DDBJ databases">
        <title>Genomic Encyclopedia of Archaeal and Bacterial Type Strains, Phase II (KMG-II): from individual species to whole genera.</title>
        <authorList>
            <person name="Goeker M."/>
        </authorList>
    </citation>
    <scope>NUCLEOTIDE SEQUENCE [LARGE SCALE GENOMIC DNA]</scope>
    <source>
        <strain evidence="1 2">RL-C</strain>
    </source>
</reference>
<dbReference type="PROSITE" id="PS51257">
    <property type="entry name" value="PROKAR_LIPOPROTEIN"/>
    <property type="match status" value="1"/>
</dbReference>
<comment type="caution">
    <text evidence="1">The sequence shown here is derived from an EMBL/GenBank/DDBJ whole genome shotgun (WGS) entry which is preliminary data.</text>
</comment>
<dbReference type="Proteomes" id="UP000294830">
    <property type="component" value="Unassembled WGS sequence"/>
</dbReference>
<protein>
    <submittedName>
        <fullName evidence="1">Uncharacterized protein</fullName>
    </submittedName>
</protein>
<accession>A0A4V2RPT6</accession>
<dbReference type="EMBL" id="SLWB01000005">
    <property type="protein sequence ID" value="TCN68880.1"/>
    <property type="molecule type" value="Genomic_DNA"/>
</dbReference>
<proteinExistence type="predicted"/>
<evidence type="ECO:0000313" key="1">
    <source>
        <dbReference type="EMBL" id="TCN68880.1"/>
    </source>
</evidence>
<evidence type="ECO:0000313" key="2">
    <source>
        <dbReference type="Proteomes" id="UP000294830"/>
    </source>
</evidence>
<name>A0A4V2RPT6_9BACT</name>
<gene>
    <name evidence="1" type="ORF">CLV25_10582</name>
</gene>